<dbReference type="InterPro" id="IPR029058">
    <property type="entry name" value="AB_hydrolase_fold"/>
</dbReference>
<dbReference type="InParanoid" id="A0A672SNW8"/>
<dbReference type="InterPro" id="IPR019826">
    <property type="entry name" value="Carboxylesterase_B_AS"/>
</dbReference>
<dbReference type="Proteomes" id="UP000472262">
    <property type="component" value="Unassembled WGS sequence"/>
</dbReference>
<evidence type="ECO:0000313" key="6">
    <source>
        <dbReference type="Proteomes" id="UP000472262"/>
    </source>
</evidence>
<dbReference type="PRINTS" id="PR00878">
    <property type="entry name" value="CHOLNESTRASE"/>
</dbReference>
<name>A0A672SNW8_SINGR</name>
<dbReference type="GO" id="GO:0004104">
    <property type="term" value="F:cholinesterase activity"/>
    <property type="evidence" value="ECO:0007669"/>
    <property type="project" value="InterPro"/>
</dbReference>
<evidence type="ECO:0000256" key="2">
    <source>
        <dbReference type="ARBA" id="ARBA00022801"/>
    </source>
</evidence>
<dbReference type="PROSITE" id="PS00941">
    <property type="entry name" value="CARBOXYLESTERASE_B_2"/>
    <property type="match status" value="1"/>
</dbReference>
<reference evidence="5" key="2">
    <citation type="submission" date="2025-09" db="UniProtKB">
        <authorList>
            <consortium name="Ensembl"/>
        </authorList>
    </citation>
    <scope>IDENTIFICATION</scope>
</reference>
<gene>
    <name evidence="5" type="primary">LOC107555883</name>
</gene>
<reference evidence="5" key="1">
    <citation type="submission" date="2025-08" db="UniProtKB">
        <authorList>
            <consortium name="Ensembl"/>
        </authorList>
    </citation>
    <scope>IDENTIFICATION</scope>
</reference>
<keyword evidence="6" id="KW-1185">Reference proteome</keyword>
<dbReference type="SUPFAM" id="SSF53474">
    <property type="entry name" value="alpha/beta-Hydrolases"/>
    <property type="match status" value="1"/>
</dbReference>
<dbReference type="InterPro" id="IPR019819">
    <property type="entry name" value="Carboxylesterase_B_CS"/>
</dbReference>
<feature type="domain" description="Carboxylesterase type B" evidence="4">
    <location>
        <begin position="32"/>
        <end position="545"/>
    </location>
</feature>
<dbReference type="PANTHER" id="PTHR45570">
    <property type="entry name" value="CARBOXYLIC ESTER HYDROLASE"/>
    <property type="match status" value="1"/>
</dbReference>
<proteinExistence type="inferred from homology"/>
<dbReference type="OMA" id="TWTFARN"/>
<evidence type="ECO:0000313" key="5">
    <source>
        <dbReference type="Ensembl" id="ENSSGRP00000102804.1"/>
    </source>
</evidence>
<dbReference type="Pfam" id="PF00135">
    <property type="entry name" value="COesterase"/>
    <property type="match status" value="1"/>
</dbReference>
<evidence type="ECO:0000259" key="4">
    <source>
        <dbReference type="Pfam" id="PF00135"/>
    </source>
</evidence>
<evidence type="ECO:0000256" key="1">
    <source>
        <dbReference type="ARBA" id="ARBA00005964"/>
    </source>
</evidence>
<dbReference type="InterPro" id="IPR002018">
    <property type="entry name" value="CarbesteraseB"/>
</dbReference>
<evidence type="ECO:0000256" key="3">
    <source>
        <dbReference type="RuleBase" id="RU361235"/>
    </source>
</evidence>
<dbReference type="Gene3D" id="3.40.50.1820">
    <property type="entry name" value="alpha/beta hydrolase"/>
    <property type="match status" value="1"/>
</dbReference>
<sequence>MELAALLRSVSSAALIRDQPLTGPQTAAAGPKLLIKDGLIQGLMLDKSYVFYGIPFADPPVAASRWKPPRPVTPWRGVHDATYPRAACMQAYGITRFCHSETWLFISIEDCLYLNVFVPLSVNLAAPLLKLLPVMLWIHGGDFIAGSASKQLYDGRYISNFTQTLVVSVAYRLGAFGFLVSGKDPWTSAAGNYGILDQQAALLWVQQNIAVFGGDPSRVTLFGESAGAQSVSLHLMIQSSEALFRQAVFQSLPFSIPLKTRHESLKLGKNFAKSANCSVLELPCLQSLSPQEVLNVLNPFRFLEQFESWGPYVDGELIREQAVSAFLKGHWQKDKPVLLGTLSSSLTVSMNSNCSCSLATVCSRDHLRRRSDLCVRRLHEARVTNKCSLAERKSPDSFTFQIVTDYIFLCPSRRSARAGVASGSSVWMYVFDHVASDPGVWSGLTFCYRHACHGAELPFVFDSAPVANLSMTPAERLLSNRMLCYWGAFAHTGDPGSHADSSAFCRQQRPPAWPRYTANSGWLIMNLTLHSHAQTGSREDICDFWDTLGIYP</sequence>
<keyword evidence="2 3" id="KW-0378">Hydrolase</keyword>
<dbReference type="InterPro" id="IPR000997">
    <property type="entry name" value="Cholinesterase"/>
</dbReference>
<dbReference type="EC" id="3.1.1.-" evidence="3"/>
<organism evidence="5 6">
    <name type="scientific">Sinocyclocheilus grahami</name>
    <name type="common">Dianchi golden-line fish</name>
    <name type="synonym">Barbus grahami</name>
    <dbReference type="NCBI Taxonomy" id="75366"/>
    <lineage>
        <taxon>Eukaryota</taxon>
        <taxon>Metazoa</taxon>
        <taxon>Chordata</taxon>
        <taxon>Craniata</taxon>
        <taxon>Vertebrata</taxon>
        <taxon>Euteleostomi</taxon>
        <taxon>Actinopterygii</taxon>
        <taxon>Neopterygii</taxon>
        <taxon>Teleostei</taxon>
        <taxon>Ostariophysi</taxon>
        <taxon>Cypriniformes</taxon>
        <taxon>Cyprinidae</taxon>
        <taxon>Cyprininae</taxon>
        <taxon>Sinocyclocheilus</taxon>
    </lineage>
</organism>
<comment type="similarity">
    <text evidence="1 3">Belongs to the type-B carboxylesterase/lipase family.</text>
</comment>
<dbReference type="AlphaFoldDB" id="A0A672SNW8"/>
<dbReference type="PROSITE" id="PS00122">
    <property type="entry name" value="CARBOXYLESTERASE_B_1"/>
    <property type="match status" value="1"/>
</dbReference>
<dbReference type="Ensembl" id="ENSSGRT00000109313.1">
    <property type="protein sequence ID" value="ENSSGRP00000102804.1"/>
    <property type="gene ID" value="ENSSGRG00000051084.1"/>
</dbReference>
<dbReference type="PANTHER" id="PTHR45570:SF1">
    <property type="entry name" value="CARBOXYLIC ESTER HYDROLASE"/>
    <property type="match status" value="1"/>
</dbReference>
<dbReference type="FunCoup" id="A0A672SNW8">
    <property type="interactions" value="1"/>
</dbReference>
<accession>A0A672SNW8</accession>
<protein>
    <recommendedName>
        <fullName evidence="3">Carboxylic ester hydrolase</fullName>
        <ecNumber evidence="3">3.1.1.-</ecNumber>
    </recommendedName>
</protein>